<dbReference type="PANTHER" id="PTHR43802:SF1">
    <property type="entry name" value="IP11341P-RELATED"/>
    <property type="match status" value="1"/>
</dbReference>
<reference evidence="3 4" key="1">
    <citation type="submission" date="2019-09" db="EMBL/GenBank/DDBJ databases">
        <authorList>
            <person name="Chandra G."/>
            <person name="Truman W A."/>
        </authorList>
    </citation>
    <scope>NUCLEOTIDE SEQUENCE [LARGE SCALE GENOMIC DNA]</scope>
    <source>
        <strain evidence="3">PS833</strain>
    </source>
</reference>
<keyword evidence="3" id="KW-0456">Lyase</keyword>
<proteinExistence type="inferred from homology"/>
<dbReference type="SUPFAM" id="SSF52096">
    <property type="entry name" value="ClpP/crotonase"/>
    <property type="match status" value="1"/>
</dbReference>
<evidence type="ECO:0000256" key="1">
    <source>
        <dbReference type="ARBA" id="ARBA00005254"/>
    </source>
</evidence>
<dbReference type="EC" id="4.2.1.150" evidence="3"/>
<evidence type="ECO:0000313" key="4">
    <source>
        <dbReference type="Proteomes" id="UP000409037"/>
    </source>
</evidence>
<dbReference type="OrthoDB" id="9777711at2"/>
<dbReference type="Pfam" id="PF00378">
    <property type="entry name" value="ECH_1"/>
    <property type="match status" value="1"/>
</dbReference>
<dbReference type="EMBL" id="CABVHU010000001">
    <property type="protein sequence ID" value="VVN65668.1"/>
    <property type="molecule type" value="Genomic_DNA"/>
</dbReference>
<dbReference type="Proteomes" id="UP000409037">
    <property type="component" value="Unassembled WGS sequence"/>
</dbReference>
<dbReference type="CDD" id="cd06558">
    <property type="entry name" value="crotonase-like"/>
    <property type="match status" value="1"/>
</dbReference>
<dbReference type="RefSeq" id="WP_150796082.1">
    <property type="nucleotide sequence ID" value="NZ_CABVHU010000001.1"/>
</dbReference>
<organism evidence="3 4">
    <name type="scientific">Pseudomonas fluorescens</name>
    <dbReference type="NCBI Taxonomy" id="294"/>
    <lineage>
        <taxon>Bacteria</taxon>
        <taxon>Pseudomonadati</taxon>
        <taxon>Pseudomonadota</taxon>
        <taxon>Gammaproteobacteria</taxon>
        <taxon>Pseudomonadales</taxon>
        <taxon>Pseudomonadaceae</taxon>
        <taxon>Pseudomonas</taxon>
    </lineage>
</organism>
<dbReference type="PROSITE" id="PS00166">
    <property type="entry name" value="ENOYL_COA_HYDRATASE"/>
    <property type="match status" value="1"/>
</dbReference>
<dbReference type="GO" id="GO:0018812">
    <property type="term" value="F:3-hydroxyacyl-CoA dehydratase activity"/>
    <property type="evidence" value="ECO:0007669"/>
    <property type="project" value="UniProtKB-EC"/>
</dbReference>
<dbReference type="InterPro" id="IPR018376">
    <property type="entry name" value="Enoyl-CoA_hyd/isom_CS"/>
</dbReference>
<sequence>MSYALYDRRDAIGVVTLNRPERLNAISGELLAAFSVALKAAIDDSEAAVIVLHGEGRAFCSGDDLKEFGLQSANAASIKAHISAIQEITHLMMGCDKPIVGALHGFAVGGGFEWLLNCDITVAADNLVAFFPEMDWGQFVTGGVTHLLPQSIGYQRAMELLLLGERQSADQLLKLGLVNRVTKLEDMHDVAFEMAAKIATKSRFSVSRLKNLINKGLGDSLWNAVKLEEEVTIEAFSQPGAAERVQGFIARKK</sequence>
<dbReference type="Gene3D" id="3.90.226.10">
    <property type="entry name" value="2-enoyl-CoA Hydratase, Chain A, domain 1"/>
    <property type="match status" value="1"/>
</dbReference>
<name>A0A5E6ZH91_PSEFL</name>
<gene>
    <name evidence="3" type="primary">crt_2</name>
    <name evidence="3" type="ORF">PS833_00074</name>
</gene>
<comment type="similarity">
    <text evidence="1 2">Belongs to the enoyl-CoA hydratase/isomerase family.</text>
</comment>
<evidence type="ECO:0000256" key="2">
    <source>
        <dbReference type="RuleBase" id="RU003707"/>
    </source>
</evidence>
<dbReference type="AlphaFoldDB" id="A0A5E6ZH91"/>
<dbReference type="InterPro" id="IPR001753">
    <property type="entry name" value="Enoyl-CoA_hydra/iso"/>
</dbReference>
<accession>A0A5E6ZH91</accession>
<evidence type="ECO:0000313" key="3">
    <source>
        <dbReference type="EMBL" id="VVN65668.1"/>
    </source>
</evidence>
<protein>
    <submittedName>
        <fullName evidence="3">Short-chain-enoyl-CoA hydratase</fullName>
        <ecNumber evidence="3">4.2.1.150</ecNumber>
    </submittedName>
</protein>
<dbReference type="PANTHER" id="PTHR43802">
    <property type="entry name" value="ENOYL-COA HYDRATASE"/>
    <property type="match status" value="1"/>
</dbReference>
<dbReference type="InterPro" id="IPR029045">
    <property type="entry name" value="ClpP/crotonase-like_dom_sf"/>
</dbReference>